<reference evidence="1 2" key="1">
    <citation type="journal article" date="2008" name="Nature">
        <title>The genome of the model beetle and pest Tribolium castaneum.</title>
        <authorList>
            <consortium name="Tribolium Genome Sequencing Consortium"/>
            <person name="Richards S."/>
            <person name="Gibbs R.A."/>
            <person name="Weinstock G.M."/>
            <person name="Brown S.J."/>
            <person name="Denell R."/>
            <person name="Beeman R.W."/>
            <person name="Gibbs R."/>
            <person name="Beeman R.W."/>
            <person name="Brown S.J."/>
            <person name="Bucher G."/>
            <person name="Friedrich M."/>
            <person name="Grimmelikhuijzen C.J."/>
            <person name="Klingler M."/>
            <person name="Lorenzen M."/>
            <person name="Richards S."/>
            <person name="Roth S."/>
            <person name="Schroder R."/>
            <person name="Tautz D."/>
            <person name="Zdobnov E.M."/>
            <person name="Muzny D."/>
            <person name="Gibbs R.A."/>
            <person name="Weinstock G.M."/>
            <person name="Attaway T."/>
            <person name="Bell S."/>
            <person name="Buhay C.J."/>
            <person name="Chandrabose M.N."/>
            <person name="Chavez D."/>
            <person name="Clerk-Blankenburg K.P."/>
            <person name="Cree A."/>
            <person name="Dao M."/>
            <person name="Davis C."/>
            <person name="Chacko J."/>
            <person name="Dinh H."/>
            <person name="Dugan-Rocha S."/>
            <person name="Fowler G."/>
            <person name="Garner T.T."/>
            <person name="Garnes J."/>
            <person name="Gnirke A."/>
            <person name="Hawes A."/>
            <person name="Hernandez J."/>
            <person name="Hines S."/>
            <person name="Holder M."/>
            <person name="Hume J."/>
            <person name="Jhangiani S.N."/>
            <person name="Joshi V."/>
            <person name="Khan Z.M."/>
            <person name="Jackson L."/>
            <person name="Kovar C."/>
            <person name="Kowis A."/>
            <person name="Lee S."/>
            <person name="Lewis L.R."/>
            <person name="Margolis J."/>
            <person name="Morgan M."/>
            <person name="Nazareth L.V."/>
            <person name="Nguyen N."/>
            <person name="Okwuonu G."/>
            <person name="Parker D."/>
            <person name="Richards S."/>
            <person name="Ruiz S.J."/>
            <person name="Santibanez J."/>
            <person name="Savard J."/>
            <person name="Scherer S.E."/>
            <person name="Schneider B."/>
            <person name="Sodergren E."/>
            <person name="Tautz D."/>
            <person name="Vattahil S."/>
            <person name="Villasana D."/>
            <person name="White C.S."/>
            <person name="Wright R."/>
            <person name="Park Y."/>
            <person name="Beeman R.W."/>
            <person name="Lord J."/>
            <person name="Oppert B."/>
            <person name="Lorenzen M."/>
            <person name="Brown S."/>
            <person name="Wang L."/>
            <person name="Savard J."/>
            <person name="Tautz D."/>
            <person name="Richards S."/>
            <person name="Weinstock G."/>
            <person name="Gibbs R.A."/>
            <person name="Liu Y."/>
            <person name="Worley K."/>
            <person name="Weinstock G."/>
            <person name="Elsik C.G."/>
            <person name="Reese J.T."/>
            <person name="Elhaik E."/>
            <person name="Landan G."/>
            <person name="Graur D."/>
            <person name="Arensburger P."/>
            <person name="Atkinson P."/>
            <person name="Beeman R.W."/>
            <person name="Beidler J."/>
            <person name="Brown S.J."/>
            <person name="Demuth J.P."/>
            <person name="Drury D.W."/>
            <person name="Du Y.Z."/>
            <person name="Fujiwara H."/>
            <person name="Lorenzen M."/>
            <person name="Maselli V."/>
            <person name="Osanai M."/>
            <person name="Park Y."/>
            <person name="Robertson H.M."/>
            <person name="Tu Z."/>
            <person name="Wang J.J."/>
            <person name="Wang S."/>
            <person name="Richards S."/>
            <person name="Song H."/>
            <person name="Zhang L."/>
            <person name="Sodergren E."/>
            <person name="Werner D."/>
            <person name="Stanke M."/>
            <person name="Morgenstern B."/>
            <person name="Solovyev V."/>
            <person name="Kosarev P."/>
            <person name="Brown G."/>
            <person name="Chen H.C."/>
            <person name="Ermolaeva O."/>
            <person name="Hlavina W."/>
            <person name="Kapustin Y."/>
            <person name="Kiryutin B."/>
            <person name="Kitts P."/>
            <person name="Maglott D."/>
            <person name="Pruitt K."/>
            <person name="Sapojnikov V."/>
            <person name="Souvorov A."/>
            <person name="Mackey A.J."/>
            <person name="Waterhouse R.M."/>
            <person name="Wyder S."/>
            <person name="Zdobnov E.M."/>
            <person name="Zdobnov E.M."/>
            <person name="Wyder S."/>
            <person name="Kriventseva E.V."/>
            <person name="Kadowaki T."/>
            <person name="Bork P."/>
            <person name="Aranda M."/>
            <person name="Bao R."/>
            <person name="Beermann A."/>
            <person name="Berns N."/>
            <person name="Bolognesi R."/>
            <person name="Bonneton F."/>
            <person name="Bopp D."/>
            <person name="Brown S.J."/>
            <person name="Bucher G."/>
            <person name="Butts T."/>
            <person name="Chaumot A."/>
            <person name="Denell R.E."/>
            <person name="Ferrier D.E."/>
            <person name="Friedrich M."/>
            <person name="Gordon C.M."/>
            <person name="Jindra M."/>
            <person name="Klingler M."/>
            <person name="Lan Q."/>
            <person name="Lattorff H.M."/>
            <person name="Laudet V."/>
            <person name="von Levetsow C."/>
            <person name="Liu Z."/>
            <person name="Lutz R."/>
            <person name="Lynch J.A."/>
            <person name="da Fonseca R.N."/>
            <person name="Posnien N."/>
            <person name="Reuter R."/>
            <person name="Roth S."/>
            <person name="Savard J."/>
            <person name="Schinko J.B."/>
            <person name="Schmitt C."/>
            <person name="Schoppmeier M."/>
            <person name="Schroder R."/>
            <person name="Shippy T.D."/>
            <person name="Simonnet F."/>
            <person name="Marques-Souza H."/>
            <person name="Tautz D."/>
            <person name="Tomoyasu Y."/>
            <person name="Trauner J."/>
            <person name="Van der Zee M."/>
            <person name="Vervoort M."/>
            <person name="Wittkopp N."/>
            <person name="Wimmer E.A."/>
            <person name="Yang X."/>
            <person name="Jones A.K."/>
            <person name="Sattelle D.B."/>
            <person name="Ebert P.R."/>
            <person name="Nelson D."/>
            <person name="Scott J.G."/>
            <person name="Beeman R.W."/>
            <person name="Muthukrishnan S."/>
            <person name="Kramer K.J."/>
            <person name="Arakane Y."/>
            <person name="Beeman R.W."/>
            <person name="Zhu Q."/>
            <person name="Hogenkamp D."/>
            <person name="Dixit R."/>
            <person name="Oppert B."/>
            <person name="Jiang H."/>
            <person name="Zou Z."/>
            <person name="Marshall J."/>
            <person name="Elpidina E."/>
            <person name="Vinokurov K."/>
            <person name="Oppert C."/>
            <person name="Zou Z."/>
            <person name="Evans J."/>
            <person name="Lu Z."/>
            <person name="Zhao P."/>
            <person name="Sumathipala N."/>
            <person name="Altincicek B."/>
            <person name="Vilcinskas A."/>
            <person name="Williams M."/>
            <person name="Hultmark D."/>
            <person name="Hetru C."/>
            <person name="Jiang H."/>
            <person name="Grimmelikhuijzen C.J."/>
            <person name="Hauser F."/>
            <person name="Cazzamali G."/>
            <person name="Williamson M."/>
            <person name="Park Y."/>
            <person name="Li B."/>
            <person name="Tanaka Y."/>
            <person name="Predel R."/>
            <person name="Neupert S."/>
            <person name="Schachtner J."/>
            <person name="Verleyen P."/>
            <person name="Raible F."/>
            <person name="Bork P."/>
            <person name="Friedrich M."/>
            <person name="Walden K.K."/>
            <person name="Robertson H.M."/>
            <person name="Angeli S."/>
            <person name="Foret S."/>
            <person name="Bucher G."/>
            <person name="Schuetz S."/>
            <person name="Maleszka R."/>
            <person name="Wimmer E.A."/>
            <person name="Beeman R.W."/>
            <person name="Lorenzen M."/>
            <person name="Tomoyasu Y."/>
            <person name="Miller S.C."/>
            <person name="Grossmann D."/>
            <person name="Bucher G."/>
        </authorList>
    </citation>
    <scope>NUCLEOTIDE SEQUENCE [LARGE SCALE GENOMIC DNA]</scope>
    <source>
        <strain evidence="1 2">Georgia GA2</strain>
    </source>
</reference>
<name>A0A139WHP4_TRICA</name>
<dbReference type="EMBL" id="KQ971342">
    <property type="protein sequence ID" value="KYB27518.1"/>
    <property type="molecule type" value="Genomic_DNA"/>
</dbReference>
<reference evidence="1 2" key="2">
    <citation type="journal article" date="2010" name="Nucleic Acids Res.">
        <title>BeetleBase in 2010: revisions to provide comprehensive genomic information for Tribolium castaneum.</title>
        <authorList>
            <person name="Kim H.S."/>
            <person name="Murphy T."/>
            <person name="Xia J."/>
            <person name="Caragea D."/>
            <person name="Park Y."/>
            <person name="Beeman R.W."/>
            <person name="Lorenzen M.D."/>
            <person name="Butcher S."/>
            <person name="Manak J.R."/>
            <person name="Brown S.J."/>
        </authorList>
    </citation>
    <scope>GENOME REANNOTATION</scope>
    <source>
        <strain evidence="1 2">Georgia GA2</strain>
    </source>
</reference>
<proteinExistence type="predicted"/>
<dbReference type="InParanoid" id="A0A139WHP4"/>
<gene>
    <name evidence="1" type="primary">AUGUSTUS-3.0.2_33008</name>
    <name evidence="1" type="ORF">TcasGA2_TC033008</name>
</gene>
<sequence>MTRRNGSEYCGTSKFARYSGVVLKISRGMKNSDAKSRCLEVSGEVMNNPSTAARTSLKPP</sequence>
<evidence type="ECO:0000313" key="2">
    <source>
        <dbReference type="Proteomes" id="UP000007266"/>
    </source>
</evidence>
<evidence type="ECO:0000313" key="1">
    <source>
        <dbReference type="EMBL" id="KYB27518.1"/>
    </source>
</evidence>
<protein>
    <submittedName>
        <fullName evidence="1">Uncharacterized protein</fullName>
    </submittedName>
</protein>
<keyword evidence="2" id="KW-1185">Reference proteome</keyword>
<dbReference type="Proteomes" id="UP000007266">
    <property type="component" value="Linkage group 5"/>
</dbReference>
<organism evidence="1 2">
    <name type="scientific">Tribolium castaneum</name>
    <name type="common">Red flour beetle</name>
    <dbReference type="NCBI Taxonomy" id="7070"/>
    <lineage>
        <taxon>Eukaryota</taxon>
        <taxon>Metazoa</taxon>
        <taxon>Ecdysozoa</taxon>
        <taxon>Arthropoda</taxon>
        <taxon>Hexapoda</taxon>
        <taxon>Insecta</taxon>
        <taxon>Pterygota</taxon>
        <taxon>Neoptera</taxon>
        <taxon>Endopterygota</taxon>
        <taxon>Coleoptera</taxon>
        <taxon>Polyphaga</taxon>
        <taxon>Cucujiformia</taxon>
        <taxon>Tenebrionidae</taxon>
        <taxon>Tenebrionidae incertae sedis</taxon>
        <taxon>Tribolium</taxon>
    </lineage>
</organism>
<accession>A0A139WHP4</accession>
<dbReference type="AlphaFoldDB" id="A0A139WHP4"/>